<accession>A0A3N4HP70</accession>
<dbReference type="PROSITE" id="PS50297">
    <property type="entry name" value="ANK_REP_REGION"/>
    <property type="match status" value="1"/>
</dbReference>
<dbReference type="EMBL" id="ML119814">
    <property type="protein sequence ID" value="RPA73630.1"/>
    <property type="molecule type" value="Genomic_DNA"/>
</dbReference>
<dbReference type="PANTHER" id="PTHR24198">
    <property type="entry name" value="ANKYRIN REPEAT AND PROTEIN KINASE DOMAIN-CONTAINING PROTEIN"/>
    <property type="match status" value="1"/>
</dbReference>
<organism evidence="5 6">
    <name type="scientific">Ascobolus immersus RN42</name>
    <dbReference type="NCBI Taxonomy" id="1160509"/>
    <lineage>
        <taxon>Eukaryota</taxon>
        <taxon>Fungi</taxon>
        <taxon>Dikarya</taxon>
        <taxon>Ascomycota</taxon>
        <taxon>Pezizomycotina</taxon>
        <taxon>Pezizomycetes</taxon>
        <taxon>Pezizales</taxon>
        <taxon>Ascobolaceae</taxon>
        <taxon>Ascobolus</taxon>
    </lineage>
</organism>
<dbReference type="PROSITE" id="PS50088">
    <property type="entry name" value="ANK_REPEAT"/>
    <property type="match status" value="1"/>
</dbReference>
<dbReference type="Gene3D" id="1.25.40.20">
    <property type="entry name" value="Ankyrin repeat-containing domain"/>
    <property type="match status" value="1"/>
</dbReference>
<dbReference type="OrthoDB" id="539213at2759"/>
<dbReference type="Proteomes" id="UP000275078">
    <property type="component" value="Unassembled WGS sequence"/>
</dbReference>
<dbReference type="InterPro" id="IPR002110">
    <property type="entry name" value="Ankyrin_rpt"/>
</dbReference>
<dbReference type="PANTHER" id="PTHR24198:SF165">
    <property type="entry name" value="ANKYRIN REPEAT-CONTAINING PROTEIN-RELATED"/>
    <property type="match status" value="1"/>
</dbReference>
<dbReference type="STRING" id="1160509.A0A3N4HP70"/>
<evidence type="ECO:0000256" key="2">
    <source>
        <dbReference type="ARBA" id="ARBA00023043"/>
    </source>
</evidence>
<keyword evidence="2 3" id="KW-0040">ANK repeat</keyword>
<reference evidence="5 6" key="1">
    <citation type="journal article" date="2018" name="Nat. Ecol. Evol.">
        <title>Pezizomycetes genomes reveal the molecular basis of ectomycorrhizal truffle lifestyle.</title>
        <authorList>
            <person name="Murat C."/>
            <person name="Payen T."/>
            <person name="Noel B."/>
            <person name="Kuo A."/>
            <person name="Morin E."/>
            <person name="Chen J."/>
            <person name="Kohler A."/>
            <person name="Krizsan K."/>
            <person name="Balestrini R."/>
            <person name="Da Silva C."/>
            <person name="Montanini B."/>
            <person name="Hainaut M."/>
            <person name="Levati E."/>
            <person name="Barry K.W."/>
            <person name="Belfiori B."/>
            <person name="Cichocki N."/>
            <person name="Clum A."/>
            <person name="Dockter R.B."/>
            <person name="Fauchery L."/>
            <person name="Guy J."/>
            <person name="Iotti M."/>
            <person name="Le Tacon F."/>
            <person name="Lindquist E.A."/>
            <person name="Lipzen A."/>
            <person name="Malagnac F."/>
            <person name="Mello A."/>
            <person name="Molinier V."/>
            <person name="Miyauchi S."/>
            <person name="Poulain J."/>
            <person name="Riccioni C."/>
            <person name="Rubini A."/>
            <person name="Sitrit Y."/>
            <person name="Splivallo R."/>
            <person name="Traeger S."/>
            <person name="Wang M."/>
            <person name="Zifcakova L."/>
            <person name="Wipf D."/>
            <person name="Zambonelli A."/>
            <person name="Paolocci F."/>
            <person name="Nowrousian M."/>
            <person name="Ottonello S."/>
            <person name="Baldrian P."/>
            <person name="Spatafora J.W."/>
            <person name="Henrissat B."/>
            <person name="Nagy L.G."/>
            <person name="Aury J.M."/>
            <person name="Wincker P."/>
            <person name="Grigoriev I.V."/>
            <person name="Bonfante P."/>
            <person name="Martin F.M."/>
        </authorList>
    </citation>
    <scope>NUCLEOTIDE SEQUENCE [LARGE SCALE GENOMIC DNA]</scope>
    <source>
        <strain evidence="5 6">RN42</strain>
    </source>
</reference>
<feature type="repeat" description="ANK" evidence="3">
    <location>
        <begin position="28"/>
        <end position="60"/>
    </location>
</feature>
<evidence type="ECO:0000313" key="6">
    <source>
        <dbReference type="Proteomes" id="UP000275078"/>
    </source>
</evidence>
<gene>
    <name evidence="5" type="ORF">BJ508DRAFT_366616</name>
</gene>
<evidence type="ECO:0000313" key="5">
    <source>
        <dbReference type="EMBL" id="RPA73630.1"/>
    </source>
</evidence>
<keyword evidence="6" id="KW-1185">Reference proteome</keyword>
<name>A0A3N4HP70_ASCIM</name>
<evidence type="ECO:0000256" key="3">
    <source>
        <dbReference type="PROSITE-ProRule" id="PRU00023"/>
    </source>
</evidence>
<dbReference type="SUPFAM" id="SSF48403">
    <property type="entry name" value="Ankyrin repeat"/>
    <property type="match status" value="1"/>
</dbReference>
<dbReference type="SMART" id="SM00248">
    <property type="entry name" value="ANK"/>
    <property type="match status" value="3"/>
</dbReference>
<evidence type="ECO:0000256" key="1">
    <source>
        <dbReference type="ARBA" id="ARBA00022737"/>
    </source>
</evidence>
<dbReference type="InterPro" id="IPR036770">
    <property type="entry name" value="Ankyrin_rpt-contain_sf"/>
</dbReference>
<feature type="region of interest" description="Disordered" evidence="4">
    <location>
        <begin position="476"/>
        <end position="523"/>
    </location>
</feature>
<proteinExistence type="predicted"/>
<keyword evidence="1" id="KW-0677">Repeat</keyword>
<feature type="compositionally biased region" description="Polar residues" evidence="4">
    <location>
        <begin position="476"/>
        <end position="500"/>
    </location>
</feature>
<evidence type="ECO:0000256" key="4">
    <source>
        <dbReference type="SAM" id="MobiDB-lite"/>
    </source>
</evidence>
<sequence length="589" mass="64456">MAAAESGNSALVIELLQSGATVTAEMSTGETALHFAVASFNSKIVRQLLAAGAPLNARIRHAEGNFTPIIYHLWLMLNSAPAVWQNASQLFGYEKMALLLLSHGAELEVTSTSACRVFTRLSLSLFAEWAEHSMSAISASVLLRLAAKFVDKGFGQSMKWGQFQLEFKWALQGTRAWLKRSESEENVTRRKPDFVKEVHGILVALCKKLCGEGRLLSLTRDGGDTSLKQLGEAWDGFISSTIRMKKVASPDAELFFEKCCWKNAVLAGIVTALSDSVDHKDTFKIDQKALSKCLDALMCSWNASISNFDGPLNDIMGQASYMEEGVSTIFLLIRQFKFDARARDSDTRQELLAWFLRKGGSRFIESTNSEALTPLLDCIRIGSYACSQLILENGASVLANLDGNNWGALDWARVYKARAVQLSTVEQSRAANVIPTFQSTHSSYLCLRDLIIDYQKIIDLVEGHERSENHKALLSATTRSQSVSQAQTLPNGGENNSTDGGLTPASYGNGDNGTSLGRRDASSPVASNFNVTLSESKLRPPILPMPAPSRAPWEPLPKRTGLLHLLDMNYCVTGSRNSESRSGQGTQLQ</sequence>
<protein>
    <submittedName>
        <fullName evidence="5">Uncharacterized protein</fullName>
    </submittedName>
</protein>
<dbReference type="AlphaFoldDB" id="A0A3N4HP70"/>
<dbReference type="Pfam" id="PF12796">
    <property type="entry name" value="Ank_2"/>
    <property type="match status" value="1"/>
</dbReference>